<dbReference type="EMBL" id="CR382139">
    <property type="protein sequence ID" value="CAG90778.2"/>
    <property type="molecule type" value="Genomic_DNA"/>
</dbReference>
<feature type="coiled-coil region" evidence="1">
    <location>
        <begin position="154"/>
        <end position="181"/>
    </location>
</feature>
<proteinExistence type="predicted"/>
<dbReference type="AlphaFoldDB" id="Q6BHP5"/>
<organism evidence="3 4">
    <name type="scientific">Debaryomyces hansenii (strain ATCC 36239 / CBS 767 / BCRC 21394 / JCM 1990 / NBRC 0083 / IGC 2968)</name>
    <name type="common">Yeast</name>
    <name type="synonym">Torulaspora hansenii</name>
    <dbReference type="NCBI Taxonomy" id="284592"/>
    <lineage>
        <taxon>Eukaryota</taxon>
        <taxon>Fungi</taxon>
        <taxon>Dikarya</taxon>
        <taxon>Ascomycota</taxon>
        <taxon>Saccharomycotina</taxon>
        <taxon>Pichiomycetes</taxon>
        <taxon>Debaryomycetaceae</taxon>
        <taxon>Debaryomyces</taxon>
    </lineage>
</organism>
<evidence type="ECO:0000256" key="2">
    <source>
        <dbReference type="SAM" id="MobiDB-lite"/>
    </source>
</evidence>
<dbReference type="RefSeq" id="XP_462276.2">
    <property type="nucleotide sequence ID" value="XM_462276.1"/>
</dbReference>
<dbReference type="HOGENOM" id="CLU_752318_0_0_1"/>
<evidence type="ECO:0000313" key="3">
    <source>
        <dbReference type="EMBL" id="CAG90778.2"/>
    </source>
</evidence>
<feature type="coiled-coil region" evidence="1">
    <location>
        <begin position="211"/>
        <end position="238"/>
    </location>
</feature>
<protein>
    <submittedName>
        <fullName evidence="3">DEHA2G16962p</fullName>
    </submittedName>
</protein>
<dbReference type="VEuPathDB" id="FungiDB:DEHA2G16962g"/>
<dbReference type="OMA" id="NINDLCH"/>
<keyword evidence="1" id="KW-0175">Coiled coil</keyword>
<accession>Q6BHP5</accession>
<dbReference type="Proteomes" id="UP000000599">
    <property type="component" value="Chromosome G"/>
</dbReference>
<feature type="compositionally biased region" description="Polar residues" evidence="2">
    <location>
        <begin position="45"/>
        <end position="62"/>
    </location>
</feature>
<evidence type="ECO:0000256" key="1">
    <source>
        <dbReference type="SAM" id="Coils"/>
    </source>
</evidence>
<feature type="region of interest" description="Disordered" evidence="2">
    <location>
        <begin position="45"/>
        <end position="65"/>
    </location>
</feature>
<dbReference type="eggNOG" id="ENOG502RQHC">
    <property type="taxonomic scope" value="Eukaryota"/>
</dbReference>
<dbReference type="OrthoDB" id="4027247at2759"/>
<dbReference type="KEGG" id="dha:DEHA2G16962g"/>
<gene>
    <name evidence="3" type="ordered locus">DEHA2G16962g</name>
</gene>
<keyword evidence="4" id="KW-1185">Reference proteome</keyword>
<name>Q6BHP5_DEBHA</name>
<sequence length="368" mass="43358">MNRYDDTIEQLKKKNTVFRNHLNDLINDEDNTEINILKQVMAPIKSTNNRSKAPTETNNASRNEPEIKRAFINDQHDEFNQAHKGDGVSNIKRAHREYYNKFKENINEIKNTDYQLPIRHDDSKISDKLKEIQLNDQYDKLELKKKENLLLNKLNEKDEMLSVLQNKVKTLQQENRQLIDHSHEYKHQLQIERDQNKHLRKLEIDSRSASSQNRNEEIIRLKSKLHELSEQKSVLMEQNQTYDADIAKCQATIKDLTIKLIMYKKSNNSANDRIDRLRSINSFLTTTISKETSTRDDTESLLDSTTIRLISQSPKDNFFTQNTNLSACDAKMKFRVLIKMVMFVIRVQNICKNEINFKHQIVQLLNND</sequence>
<dbReference type="InParanoid" id="Q6BHP5"/>
<reference evidence="3 4" key="1">
    <citation type="journal article" date="2004" name="Nature">
        <title>Genome evolution in yeasts.</title>
        <authorList>
            <consortium name="Genolevures"/>
            <person name="Dujon B."/>
            <person name="Sherman D."/>
            <person name="Fischer G."/>
            <person name="Durrens P."/>
            <person name="Casaregola S."/>
            <person name="Lafontaine I."/>
            <person name="de Montigny J."/>
            <person name="Marck C."/>
            <person name="Neuveglise C."/>
            <person name="Talla E."/>
            <person name="Goffard N."/>
            <person name="Frangeul L."/>
            <person name="Aigle M."/>
            <person name="Anthouard V."/>
            <person name="Babour A."/>
            <person name="Barbe V."/>
            <person name="Barnay S."/>
            <person name="Blanchin S."/>
            <person name="Beckerich J.M."/>
            <person name="Beyne E."/>
            <person name="Bleykasten C."/>
            <person name="Boisrame A."/>
            <person name="Boyer J."/>
            <person name="Cattolico L."/>
            <person name="Confanioleri F."/>
            <person name="de Daruvar A."/>
            <person name="Despons L."/>
            <person name="Fabre E."/>
            <person name="Fairhead C."/>
            <person name="Ferry-Dumazet H."/>
            <person name="Groppi A."/>
            <person name="Hantraye F."/>
            <person name="Hennequin C."/>
            <person name="Jauniaux N."/>
            <person name="Joyet P."/>
            <person name="Kachouri R."/>
            <person name="Kerrest A."/>
            <person name="Koszul R."/>
            <person name="Lemaire M."/>
            <person name="Lesur I."/>
            <person name="Ma L."/>
            <person name="Muller H."/>
            <person name="Nicaud J.M."/>
            <person name="Nikolski M."/>
            <person name="Oztas S."/>
            <person name="Ozier-Kalogeropoulos O."/>
            <person name="Pellenz S."/>
            <person name="Potier S."/>
            <person name="Richard G.F."/>
            <person name="Straub M.L."/>
            <person name="Suleau A."/>
            <person name="Swennene D."/>
            <person name="Tekaia F."/>
            <person name="Wesolowski-Louvel M."/>
            <person name="Westhof E."/>
            <person name="Wirth B."/>
            <person name="Zeniou-Meyer M."/>
            <person name="Zivanovic I."/>
            <person name="Bolotin-Fukuhara M."/>
            <person name="Thierry A."/>
            <person name="Bouchier C."/>
            <person name="Caudron B."/>
            <person name="Scarpelli C."/>
            <person name="Gaillardin C."/>
            <person name="Weissenbach J."/>
            <person name="Wincker P."/>
            <person name="Souciet J.L."/>
        </authorList>
    </citation>
    <scope>NUCLEOTIDE SEQUENCE [LARGE SCALE GENOMIC DNA]</scope>
    <source>
        <strain evidence="4">ATCC 36239 / CBS 767 / BCRC 21394 / JCM 1990 / NBRC 0083 / IGC 2968</strain>
    </source>
</reference>
<dbReference type="GeneID" id="2905209"/>
<evidence type="ECO:0000313" key="4">
    <source>
        <dbReference type="Proteomes" id="UP000000599"/>
    </source>
</evidence>